<comment type="cofactor">
    <cofactor evidence="1 5">
        <name>heme</name>
        <dbReference type="ChEBI" id="CHEBI:30413"/>
    </cofactor>
</comment>
<dbReference type="PANTHER" id="PTHR46206:SF7">
    <property type="entry name" value="P450, PUTATIVE (EUROFUNG)-RELATED"/>
    <property type="match status" value="1"/>
</dbReference>
<evidence type="ECO:0000256" key="2">
    <source>
        <dbReference type="ARBA" id="ARBA00010617"/>
    </source>
</evidence>
<keyword evidence="3 5" id="KW-0479">Metal-binding</keyword>
<evidence type="ECO:0000256" key="1">
    <source>
        <dbReference type="ARBA" id="ARBA00001971"/>
    </source>
</evidence>
<evidence type="ECO:0000256" key="5">
    <source>
        <dbReference type="PIRSR" id="PIRSR602403-1"/>
    </source>
</evidence>
<evidence type="ECO:0008006" key="9">
    <source>
        <dbReference type="Google" id="ProtNLM"/>
    </source>
</evidence>
<feature type="binding site" description="axial binding residue" evidence="5">
    <location>
        <position position="189"/>
    </location>
    <ligand>
        <name>heme</name>
        <dbReference type="ChEBI" id="CHEBI:30413"/>
    </ligand>
    <ligandPart>
        <name>Fe</name>
        <dbReference type="ChEBI" id="CHEBI:18248"/>
    </ligandPart>
</feature>
<evidence type="ECO:0000313" key="7">
    <source>
        <dbReference type="EMBL" id="KAG2219260.1"/>
    </source>
</evidence>
<name>A0A8H7VG45_9FUNG</name>
<dbReference type="EMBL" id="JAEPRB010000187">
    <property type="protein sequence ID" value="KAG2219260.1"/>
    <property type="molecule type" value="Genomic_DNA"/>
</dbReference>
<feature type="non-terminal residue" evidence="7">
    <location>
        <position position="1"/>
    </location>
</feature>
<dbReference type="OrthoDB" id="1844152at2759"/>
<dbReference type="InterPro" id="IPR036396">
    <property type="entry name" value="Cyt_P450_sf"/>
</dbReference>
<dbReference type="GO" id="GO:0004497">
    <property type="term" value="F:monooxygenase activity"/>
    <property type="evidence" value="ECO:0007669"/>
    <property type="project" value="UniProtKB-KW"/>
</dbReference>
<keyword evidence="6" id="KW-0560">Oxidoreductase</keyword>
<dbReference type="Pfam" id="PF00067">
    <property type="entry name" value="p450"/>
    <property type="match status" value="1"/>
</dbReference>
<accession>A0A8H7VG45</accession>
<reference evidence="7 8" key="1">
    <citation type="submission" date="2020-12" db="EMBL/GenBank/DDBJ databases">
        <title>Metabolic potential, ecology and presence of endohyphal bacteria is reflected in genomic diversity of Mucoromycotina.</title>
        <authorList>
            <person name="Muszewska A."/>
            <person name="Okrasinska A."/>
            <person name="Steczkiewicz K."/>
            <person name="Drgas O."/>
            <person name="Orlowska M."/>
            <person name="Perlinska-Lenart U."/>
            <person name="Aleksandrzak-Piekarczyk T."/>
            <person name="Szatraj K."/>
            <person name="Zielenkiewicz U."/>
            <person name="Pilsyk S."/>
            <person name="Malc E."/>
            <person name="Mieczkowski P."/>
            <person name="Kruszewska J.S."/>
            <person name="Biernat P."/>
            <person name="Pawlowska J."/>
        </authorList>
    </citation>
    <scope>NUCLEOTIDE SEQUENCE [LARGE SCALE GENOMIC DNA]</scope>
    <source>
        <strain evidence="7 8">CBS 142.35</strain>
    </source>
</reference>
<dbReference type="Gene3D" id="1.10.630.10">
    <property type="entry name" value="Cytochrome P450"/>
    <property type="match status" value="1"/>
</dbReference>
<dbReference type="PRINTS" id="PR00465">
    <property type="entry name" value="EP450IV"/>
</dbReference>
<dbReference type="SUPFAM" id="SSF48264">
    <property type="entry name" value="Cytochrome P450"/>
    <property type="match status" value="1"/>
</dbReference>
<proteinExistence type="inferred from homology"/>
<evidence type="ECO:0000256" key="6">
    <source>
        <dbReference type="RuleBase" id="RU000461"/>
    </source>
</evidence>
<keyword evidence="4 5" id="KW-0408">Iron</keyword>
<dbReference type="PROSITE" id="PS00086">
    <property type="entry name" value="CYTOCHROME_P450"/>
    <property type="match status" value="1"/>
</dbReference>
<keyword evidence="5 6" id="KW-0349">Heme</keyword>
<protein>
    <recommendedName>
        <fullName evidence="9">Cytochrome P450</fullName>
    </recommendedName>
</protein>
<comment type="similarity">
    <text evidence="2 6">Belongs to the cytochrome P450 family.</text>
</comment>
<evidence type="ECO:0000256" key="4">
    <source>
        <dbReference type="ARBA" id="ARBA00023004"/>
    </source>
</evidence>
<dbReference type="AlphaFoldDB" id="A0A8H7VG45"/>
<evidence type="ECO:0000256" key="3">
    <source>
        <dbReference type="ARBA" id="ARBA00022723"/>
    </source>
</evidence>
<dbReference type="InterPro" id="IPR002403">
    <property type="entry name" value="Cyt_P450_E_grp-IV"/>
</dbReference>
<sequence>VDVLQDLIENVKIPKNMSITSHIVNYIMALIFASIHTTSENGTIVLYRILQRPELIEELLEEQKEVLKNNGINPNGTARDVFTFEIVKSLPKLDSIVRESLRLRNEFYELPHSNIGKKKVVLSNGTVIPPGEDVLINAWYNQQYDGWDEYKIADEDRSEFKPYRYLNSGRPSTKVGDDYLVFGEGKHACPGRWFAIQEIKTIISLIIRDYKIRPSSDVIFPTTIATAMPFGSAIIEKK</sequence>
<dbReference type="GO" id="GO:0020037">
    <property type="term" value="F:heme binding"/>
    <property type="evidence" value="ECO:0007669"/>
    <property type="project" value="InterPro"/>
</dbReference>
<dbReference type="GO" id="GO:0005506">
    <property type="term" value="F:iron ion binding"/>
    <property type="evidence" value="ECO:0007669"/>
    <property type="project" value="InterPro"/>
</dbReference>
<comment type="caution">
    <text evidence="7">The sequence shown here is derived from an EMBL/GenBank/DDBJ whole genome shotgun (WGS) entry which is preliminary data.</text>
</comment>
<dbReference type="InterPro" id="IPR001128">
    <property type="entry name" value="Cyt_P450"/>
</dbReference>
<organism evidence="7 8">
    <name type="scientific">Circinella minor</name>
    <dbReference type="NCBI Taxonomy" id="1195481"/>
    <lineage>
        <taxon>Eukaryota</taxon>
        <taxon>Fungi</taxon>
        <taxon>Fungi incertae sedis</taxon>
        <taxon>Mucoromycota</taxon>
        <taxon>Mucoromycotina</taxon>
        <taxon>Mucoromycetes</taxon>
        <taxon>Mucorales</taxon>
        <taxon>Lichtheimiaceae</taxon>
        <taxon>Circinella</taxon>
    </lineage>
</organism>
<keyword evidence="8" id="KW-1185">Reference proteome</keyword>
<gene>
    <name evidence="7" type="ORF">INT45_000036</name>
</gene>
<dbReference type="PANTHER" id="PTHR46206">
    <property type="entry name" value="CYTOCHROME P450"/>
    <property type="match status" value="1"/>
</dbReference>
<evidence type="ECO:0000313" key="8">
    <source>
        <dbReference type="Proteomes" id="UP000646827"/>
    </source>
</evidence>
<dbReference type="Proteomes" id="UP000646827">
    <property type="component" value="Unassembled WGS sequence"/>
</dbReference>
<dbReference type="InterPro" id="IPR017972">
    <property type="entry name" value="Cyt_P450_CS"/>
</dbReference>
<dbReference type="GO" id="GO:0016705">
    <property type="term" value="F:oxidoreductase activity, acting on paired donors, with incorporation or reduction of molecular oxygen"/>
    <property type="evidence" value="ECO:0007669"/>
    <property type="project" value="InterPro"/>
</dbReference>
<keyword evidence="6" id="KW-0503">Monooxygenase</keyword>